<evidence type="ECO:0000256" key="1">
    <source>
        <dbReference type="SAM" id="Phobius"/>
    </source>
</evidence>
<sequence length="365" mass="41041">MATKVDIDTEGQIGKESELVEEAFPVSDDAAVHDGVALSDNVRSEFGCCFHTSAVVVILFMFGTGWLYTWIFEVLAVIFLIQARCKDNMDYSDPGRDVSEIQSLYNGCLFLFLGAVIFQVVRYILYVNNIVEIGSVITGVISSNILLTIAAMAFVYRYKVNVFVPEVSHDVVATVLADGSITDSFLEDHRKRAYFLRCLSVLNIISAWGAIVFGGLPCLILNLILVNHTVGWINRNGGFDLERYNKKRALQRSFGLFTAIASLTAMCTVLCLNSVFFPFLCSNFRFYDDFWQNSTYILNNTGQYTQFEYEVSALEHNIEQCTSFFVSNLIASFLAFAQCCIAVNMCWRTRKMANSMNLNKLCCQC</sequence>
<feature type="transmembrane region" description="Helical" evidence="1">
    <location>
        <begin position="256"/>
        <end position="280"/>
    </location>
</feature>
<dbReference type="AlphaFoldDB" id="A0A7S3V194"/>
<feature type="transmembrane region" description="Helical" evidence="1">
    <location>
        <begin position="133"/>
        <end position="156"/>
    </location>
</feature>
<dbReference type="EMBL" id="HBIN01019952">
    <property type="protein sequence ID" value="CAE0445203.1"/>
    <property type="molecule type" value="Transcribed_RNA"/>
</dbReference>
<feature type="transmembrane region" description="Helical" evidence="1">
    <location>
        <begin position="54"/>
        <end position="83"/>
    </location>
</feature>
<keyword evidence="1" id="KW-0812">Transmembrane</keyword>
<proteinExistence type="predicted"/>
<keyword evidence="1" id="KW-1133">Transmembrane helix</keyword>
<protein>
    <submittedName>
        <fullName evidence="2">Uncharacterized protein</fullName>
    </submittedName>
</protein>
<accession>A0A7S3V194</accession>
<feature type="transmembrane region" description="Helical" evidence="1">
    <location>
        <begin position="104"/>
        <end position="127"/>
    </location>
</feature>
<name>A0A7S3V194_9STRA</name>
<reference evidence="2" key="1">
    <citation type="submission" date="2021-01" db="EMBL/GenBank/DDBJ databases">
        <authorList>
            <person name="Corre E."/>
            <person name="Pelletier E."/>
            <person name="Niang G."/>
            <person name="Scheremetjew M."/>
            <person name="Finn R."/>
            <person name="Kale V."/>
            <person name="Holt S."/>
            <person name="Cochrane G."/>
            <person name="Meng A."/>
            <person name="Brown T."/>
            <person name="Cohen L."/>
        </authorList>
    </citation>
    <scope>NUCLEOTIDE SEQUENCE</scope>
    <source>
        <strain evidence="2">GSBS06</strain>
    </source>
</reference>
<feature type="transmembrane region" description="Helical" evidence="1">
    <location>
        <begin position="324"/>
        <end position="347"/>
    </location>
</feature>
<evidence type="ECO:0000313" key="2">
    <source>
        <dbReference type="EMBL" id="CAE0445203.1"/>
    </source>
</evidence>
<keyword evidence="1" id="KW-0472">Membrane</keyword>
<gene>
    <name evidence="2" type="ORF">ASTO00021_LOCUS15222</name>
</gene>
<organism evidence="2">
    <name type="scientific">Aplanochytrium stocchinoi</name>
    <dbReference type="NCBI Taxonomy" id="215587"/>
    <lineage>
        <taxon>Eukaryota</taxon>
        <taxon>Sar</taxon>
        <taxon>Stramenopiles</taxon>
        <taxon>Bigyra</taxon>
        <taxon>Labyrinthulomycetes</taxon>
        <taxon>Thraustochytrida</taxon>
        <taxon>Thraustochytriidae</taxon>
        <taxon>Aplanochytrium</taxon>
    </lineage>
</organism>